<dbReference type="SUPFAM" id="SSF52540">
    <property type="entry name" value="P-loop containing nucleoside triphosphate hydrolases"/>
    <property type="match status" value="1"/>
</dbReference>
<sequence>MKKSKKSEKQELLLQEMKDHKLDPDAMIQVFDLTKVYNITEGIEIKALNGVSLEVKKGEFVSVMGPSGSGKTTLLNMIGALDNPTGGAVYINRINVAHMNDDQRTNLRLKEIGFIFQFYNLVPVLSAYENVELPLLFAGKPDKERKKIVNNLLDLVGLGEKENHLPSELSGGEQQRVAIARSLSNEPSILIADEPTGELDTARGMEIINLLRDLNKELNQTILMVTHDPMVGALAERLLKMRDGKIIDSIITKN</sequence>
<dbReference type="PROSITE" id="PS50893">
    <property type="entry name" value="ABC_TRANSPORTER_2"/>
    <property type="match status" value="1"/>
</dbReference>
<reference evidence="6" key="1">
    <citation type="journal article" date="2015" name="Nature">
        <title>Complex archaea that bridge the gap between prokaryotes and eukaryotes.</title>
        <authorList>
            <person name="Spang A."/>
            <person name="Saw J.H."/>
            <person name="Jorgensen S.L."/>
            <person name="Zaremba-Niedzwiedzka K."/>
            <person name="Martijn J."/>
            <person name="Lind A.E."/>
            <person name="van Eijk R."/>
            <person name="Schleper C."/>
            <person name="Guy L."/>
            <person name="Ettema T.J."/>
        </authorList>
    </citation>
    <scope>NUCLEOTIDE SEQUENCE</scope>
</reference>
<dbReference type="Gene3D" id="3.40.50.300">
    <property type="entry name" value="P-loop containing nucleotide triphosphate hydrolases"/>
    <property type="match status" value="1"/>
</dbReference>
<dbReference type="FunFam" id="3.40.50.300:FF:000032">
    <property type="entry name" value="Export ABC transporter ATP-binding protein"/>
    <property type="match status" value="1"/>
</dbReference>
<dbReference type="InterPro" id="IPR003439">
    <property type="entry name" value="ABC_transporter-like_ATP-bd"/>
</dbReference>
<dbReference type="InterPro" id="IPR003593">
    <property type="entry name" value="AAA+_ATPase"/>
</dbReference>
<dbReference type="PANTHER" id="PTHR42798:SF6">
    <property type="entry name" value="CELL DIVISION ATP-BINDING PROTEIN FTSE"/>
    <property type="match status" value="1"/>
</dbReference>
<keyword evidence="4" id="KW-0067">ATP-binding</keyword>
<name>A0A0F9NBM7_9ZZZZ</name>
<dbReference type="EMBL" id="LAZR01003718">
    <property type="protein sequence ID" value="KKN15379.1"/>
    <property type="molecule type" value="Genomic_DNA"/>
</dbReference>
<dbReference type="GO" id="GO:0022857">
    <property type="term" value="F:transmembrane transporter activity"/>
    <property type="evidence" value="ECO:0007669"/>
    <property type="project" value="UniProtKB-ARBA"/>
</dbReference>
<evidence type="ECO:0000256" key="3">
    <source>
        <dbReference type="ARBA" id="ARBA00022741"/>
    </source>
</evidence>
<dbReference type="CDD" id="cd03255">
    <property type="entry name" value="ABC_MJ0796_LolCDE_FtsE"/>
    <property type="match status" value="1"/>
</dbReference>
<dbReference type="Pfam" id="PF00005">
    <property type="entry name" value="ABC_tran"/>
    <property type="match status" value="1"/>
</dbReference>
<evidence type="ECO:0000259" key="5">
    <source>
        <dbReference type="PROSITE" id="PS50893"/>
    </source>
</evidence>
<dbReference type="GO" id="GO:0098796">
    <property type="term" value="C:membrane protein complex"/>
    <property type="evidence" value="ECO:0007669"/>
    <property type="project" value="UniProtKB-ARBA"/>
</dbReference>
<evidence type="ECO:0000256" key="2">
    <source>
        <dbReference type="ARBA" id="ARBA00022448"/>
    </source>
</evidence>
<dbReference type="AlphaFoldDB" id="A0A0F9NBM7"/>
<keyword evidence="2" id="KW-0813">Transport</keyword>
<dbReference type="GO" id="GO:0005524">
    <property type="term" value="F:ATP binding"/>
    <property type="evidence" value="ECO:0007669"/>
    <property type="project" value="UniProtKB-KW"/>
</dbReference>
<dbReference type="InterPro" id="IPR027417">
    <property type="entry name" value="P-loop_NTPase"/>
</dbReference>
<keyword evidence="3" id="KW-0547">Nucleotide-binding</keyword>
<protein>
    <recommendedName>
        <fullName evidence="5">ABC transporter domain-containing protein</fullName>
    </recommendedName>
</protein>
<dbReference type="GO" id="GO:0016887">
    <property type="term" value="F:ATP hydrolysis activity"/>
    <property type="evidence" value="ECO:0007669"/>
    <property type="project" value="InterPro"/>
</dbReference>
<gene>
    <name evidence="6" type="ORF">LCGC14_0986620</name>
</gene>
<organism evidence="6">
    <name type="scientific">marine sediment metagenome</name>
    <dbReference type="NCBI Taxonomy" id="412755"/>
    <lineage>
        <taxon>unclassified sequences</taxon>
        <taxon>metagenomes</taxon>
        <taxon>ecological metagenomes</taxon>
    </lineage>
</organism>
<feature type="domain" description="ABC transporter" evidence="5">
    <location>
        <begin position="28"/>
        <end position="254"/>
    </location>
</feature>
<dbReference type="InterPro" id="IPR017871">
    <property type="entry name" value="ABC_transporter-like_CS"/>
</dbReference>
<dbReference type="SMART" id="SM00382">
    <property type="entry name" value="AAA"/>
    <property type="match status" value="1"/>
</dbReference>
<comment type="similarity">
    <text evidence="1">Belongs to the ABC transporter superfamily.</text>
</comment>
<evidence type="ECO:0000256" key="1">
    <source>
        <dbReference type="ARBA" id="ARBA00005417"/>
    </source>
</evidence>
<evidence type="ECO:0000313" key="6">
    <source>
        <dbReference type="EMBL" id="KKN15379.1"/>
    </source>
</evidence>
<dbReference type="InterPro" id="IPR017911">
    <property type="entry name" value="MacB-like_ATP-bd"/>
</dbReference>
<dbReference type="PROSITE" id="PS00211">
    <property type="entry name" value="ABC_TRANSPORTER_1"/>
    <property type="match status" value="1"/>
</dbReference>
<dbReference type="PANTHER" id="PTHR42798">
    <property type="entry name" value="LIPOPROTEIN-RELEASING SYSTEM ATP-BINDING PROTEIN LOLD"/>
    <property type="match status" value="1"/>
</dbReference>
<evidence type="ECO:0000256" key="4">
    <source>
        <dbReference type="ARBA" id="ARBA00022840"/>
    </source>
</evidence>
<comment type="caution">
    <text evidence="6">The sequence shown here is derived from an EMBL/GenBank/DDBJ whole genome shotgun (WGS) entry which is preliminary data.</text>
</comment>
<proteinExistence type="inferred from homology"/>
<accession>A0A0F9NBM7</accession>